<protein>
    <recommendedName>
        <fullName evidence="3">ABM domain-containing protein</fullName>
    </recommendedName>
</protein>
<sequence>MYLTLRRFAGGGARATDIARSAREGLVPILKRAPGFRGYCAFASEDGDAVAVSLFENEQQAGRAGELALSWVRSDMRDLLPDPPETFLGPIAIQAGMDGTEGGQGIPSGPLYVLIRKFENMGEPDKAEQFTREISVPAVRGSQGFRGFYAAWGDPGRTRAAVVTLFDSRENADRSNQRVLQLIREKGESFVPQPSRVVAGRALVVEPGA</sequence>
<evidence type="ECO:0000313" key="1">
    <source>
        <dbReference type="EMBL" id="MBP0445542.1"/>
    </source>
</evidence>
<dbReference type="Proteomes" id="UP000681594">
    <property type="component" value="Unassembled WGS sequence"/>
</dbReference>
<keyword evidence="2" id="KW-1185">Reference proteome</keyword>
<organism evidence="1 2">
    <name type="scientific">Pararoseomonas baculiformis</name>
    <dbReference type="NCBI Taxonomy" id="2820812"/>
    <lineage>
        <taxon>Bacteria</taxon>
        <taxon>Pseudomonadati</taxon>
        <taxon>Pseudomonadota</taxon>
        <taxon>Alphaproteobacteria</taxon>
        <taxon>Acetobacterales</taxon>
        <taxon>Acetobacteraceae</taxon>
        <taxon>Pararoseomonas</taxon>
    </lineage>
</organism>
<proteinExistence type="predicted"/>
<reference evidence="1 2" key="1">
    <citation type="submission" date="2021-03" db="EMBL/GenBank/DDBJ databases">
        <authorList>
            <person name="So Y."/>
        </authorList>
    </citation>
    <scope>NUCLEOTIDE SEQUENCE [LARGE SCALE GENOMIC DNA]</scope>
    <source>
        <strain evidence="1 2">SSH11</strain>
    </source>
</reference>
<comment type="caution">
    <text evidence="1">The sequence shown here is derived from an EMBL/GenBank/DDBJ whole genome shotgun (WGS) entry which is preliminary data.</text>
</comment>
<accession>A0ABS4AEV5</accession>
<gene>
    <name evidence="1" type="ORF">J8J14_12220</name>
</gene>
<name>A0ABS4AEV5_9PROT</name>
<dbReference type="EMBL" id="JAGIZB010000010">
    <property type="protein sequence ID" value="MBP0445542.1"/>
    <property type="molecule type" value="Genomic_DNA"/>
</dbReference>
<evidence type="ECO:0000313" key="2">
    <source>
        <dbReference type="Proteomes" id="UP000681594"/>
    </source>
</evidence>
<dbReference type="RefSeq" id="WP_209379785.1">
    <property type="nucleotide sequence ID" value="NZ_JAGIZB010000010.1"/>
</dbReference>
<evidence type="ECO:0008006" key="3">
    <source>
        <dbReference type="Google" id="ProtNLM"/>
    </source>
</evidence>